<keyword evidence="2" id="KW-1185">Reference proteome</keyword>
<comment type="caution">
    <text evidence="1">The sequence shown here is derived from an EMBL/GenBank/DDBJ whole genome shotgun (WGS) entry which is preliminary data.</text>
</comment>
<evidence type="ECO:0000313" key="2">
    <source>
        <dbReference type="Proteomes" id="UP001482620"/>
    </source>
</evidence>
<proteinExistence type="predicted"/>
<evidence type="ECO:0000313" key="1">
    <source>
        <dbReference type="EMBL" id="MEQ2220292.1"/>
    </source>
</evidence>
<dbReference type="Proteomes" id="UP001482620">
    <property type="component" value="Unassembled WGS sequence"/>
</dbReference>
<dbReference type="EMBL" id="JAHRIQ010000207">
    <property type="protein sequence ID" value="MEQ2220292.1"/>
    <property type="molecule type" value="Genomic_DNA"/>
</dbReference>
<name>A0ABV0SI85_9TELE</name>
<accession>A0ABV0SI85</accession>
<reference evidence="1 2" key="1">
    <citation type="submission" date="2021-06" db="EMBL/GenBank/DDBJ databases">
        <authorList>
            <person name="Palmer J.M."/>
        </authorList>
    </citation>
    <scope>NUCLEOTIDE SEQUENCE [LARGE SCALE GENOMIC DNA]</scope>
    <source>
        <strain evidence="2">if_2019</strain>
        <tissue evidence="1">Muscle</tissue>
    </source>
</reference>
<sequence length="105" mass="12422">MNLKWKVATGDLEKMEHKIPHQVYLIEKIRPKDVQNPFYCICPFKHFSLRITFESASEIRRRGTSLNCPSGSCLYFWHRFCSQRHMMKVLTALQVMLQHSRAGHT</sequence>
<organism evidence="1 2">
    <name type="scientific">Ilyodon furcidens</name>
    <name type="common">goldbreast splitfin</name>
    <dbReference type="NCBI Taxonomy" id="33524"/>
    <lineage>
        <taxon>Eukaryota</taxon>
        <taxon>Metazoa</taxon>
        <taxon>Chordata</taxon>
        <taxon>Craniata</taxon>
        <taxon>Vertebrata</taxon>
        <taxon>Euteleostomi</taxon>
        <taxon>Actinopterygii</taxon>
        <taxon>Neopterygii</taxon>
        <taxon>Teleostei</taxon>
        <taxon>Neoteleostei</taxon>
        <taxon>Acanthomorphata</taxon>
        <taxon>Ovalentaria</taxon>
        <taxon>Atherinomorphae</taxon>
        <taxon>Cyprinodontiformes</taxon>
        <taxon>Goodeidae</taxon>
        <taxon>Ilyodon</taxon>
    </lineage>
</organism>
<gene>
    <name evidence="1" type="ORF">ILYODFUR_003889</name>
</gene>
<protein>
    <submittedName>
        <fullName evidence="1">Uncharacterized protein</fullName>
    </submittedName>
</protein>